<evidence type="ECO:0000313" key="2">
    <source>
        <dbReference type="EMBL" id="GFD24069.1"/>
    </source>
</evidence>
<name>A0A699USC2_TANCI</name>
<gene>
    <name evidence="2" type="ORF">Tci_896038</name>
</gene>
<dbReference type="EMBL" id="BKCJ011349582">
    <property type="protein sequence ID" value="GFD24069.1"/>
    <property type="molecule type" value="Genomic_DNA"/>
</dbReference>
<dbReference type="AlphaFoldDB" id="A0A699USC2"/>
<feature type="compositionally biased region" description="Low complexity" evidence="1">
    <location>
        <begin position="10"/>
        <end position="22"/>
    </location>
</feature>
<evidence type="ECO:0000256" key="1">
    <source>
        <dbReference type="SAM" id="MobiDB-lite"/>
    </source>
</evidence>
<reference evidence="2" key="1">
    <citation type="journal article" date="2019" name="Sci. Rep.">
        <title>Draft genome of Tanacetum cinerariifolium, the natural source of mosquito coil.</title>
        <authorList>
            <person name="Yamashiro T."/>
            <person name="Shiraishi A."/>
            <person name="Satake H."/>
            <person name="Nakayama K."/>
        </authorList>
    </citation>
    <scope>NUCLEOTIDE SEQUENCE</scope>
</reference>
<organism evidence="2">
    <name type="scientific">Tanacetum cinerariifolium</name>
    <name type="common">Dalmatian daisy</name>
    <name type="synonym">Chrysanthemum cinerariifolium</name>
    <dbReference type="NCBI Taxonomy" id="118510"/>
    <lineage>
        <taxon>Eukaryota</taxon>
        <taxon>Viridiplantae</taxon>
        <taxon>Streptophyta</taxon>
        <taxon>Embryophyta</taxon>
        <taxon>Tracheophyta</taxon>
        <taxon>Spermatophyta</taxon>
        <taxon>Magnoliopsida</taxon>
        <taxon>eudicotyledons</taxon>
        <taxon>Gunneridae</taxon>
        <taxon>Pentapetalae</taxon>
        <taxon>asterids</taxon>
        <taxon>campanulids</taxon>
        <taxon>Asterales</taxon>
        <taxon>Asteraceae</taxon>
        <taxon>Asteroideae</taxon>
        <taxon>Anthemideae</taxon>
        <taxon>Anthemidinae</taxon>
        <taxon>Tanacetum</taxon>
    </lineage>
</organism>
<comment type="caution">
    <text evidence="2">The sequence shown here is derived from an EMBL/GenBank/DDBJ whole genome shotgun (WGS) entry which is preliminary data.</text>
</comment>
<protein>
    <submittedName>
        <fullName evidence="2">Uncharacterized protein</fullName>
    </submittedName>
</protein>
<sequence>GKSGNKQKISKSIKSARGSSSKQPVQESKTFALQCQQQQQEWDAWVKDLVIDEDELIPKDETLEILEEFQNVDKRVPTIFDHERMEATLRDMLSNHFRDAEEHSYHLEQLHNYMENQIVWESMQEDLRRLKPNALVFYGP</sequence>
<proteinExistence type="predicted"/>
<accession>A0A699USC2</accession>
<feature type="region of interest" description="Disordered" evidence="1">
    <location>
        <begin position="1"/>
        <end position="31"/>
    </location>
</feature>
<feature type="non-terminal residue" evidence="2">
    <location>
        <position position="1"/>
    </location>
</feature>